<name>M5FNS2_DACPD</name>
<dbReference type="RefSeq" id="XP_040623426.1">
    <property type="nucleotide sequence ID" value="XM_040769467.1"/>
</dbReference>
<sequence length="166" mass="18492">MNAMKTAACQQVALDAVKGLENAFLLEHVSYKAPALQRKHRQERLARKDAVPHLCSILRAALSSHREALLESKSPRSLYLASSTLDKLSTLQFALFSSGPRDNERDLLRGRSDLGVVAEDALLSVIEFAWMCCPIDERVEEAEDGGLEDVHMSEESQPTWWDIALS</sequence>
<reference evidence="2 3" key="1">
    <citation type="journal article" date="2012" name="Science">
        <title>The Paleozoic origin of enzymatic lignin decomposition reconstructed from 31 fungal genomes.</title>
        <authorList>
            <person name="Floudas D."/>
            <person name="Binder M."/>
            <person name="Riley R."/>
            <person name="Barry K."/>
            <person name="Blanchette R.A."/>
            <person name="Henrissat B."/>
            <person name="Martinez A.T."/>
            <person name="Otillar R."/>
            <person name="Spatafora J.W."/>
            <person name="Yadav J.S."/>
            <person name="Aerts A."/>
            <person name="Benoit I."/>
            <person name="Boyd A."/>
            <person name="Carlson A."/>
            <person name="Copeland A."/>
            <person name="Coutinho P.M."/>
            <person name="de Vries R.P."/>
            <person name="Ferreira P."/>
            <person name="Findley K."/>
            <person name="Foster B."/>
            <person name="Gaskell J."/>
            <person name="Glotzer D."/>
            <person name="Gorecki P."/>
            <person name="Heitman J."/>
            <person name="Hesse C."/>
            <person name="Hori C."/>
            <person name="Igarashi K."/>
            <person name="Jurgens J.A."/>
            <person name="Kallen N."/>
            <person name="Kersten P."/>
            <person name="Kohler A."/>
            <person name="Kuees U."/>
            <person name="Kumar T.K.A."/>
            <person name="Kuo A."/>
            <person name="LaButti K."/>
            <person name="Larrondo L.F."/>
            <person name="Lindquist E."/>
            <person name="Ling A."/>
            <person name="Lombard V."/>
            <person name="Lucas S."/>
            <person name="Lundell T."/>
            <person name="Martin R."/>
            <person name="McLaughlin D.J."/>
            <person name="Morgenstern I."/>
            <person name="Morin E."/>
            <person name="Murat C."/>
            <person name="Nagy L.G."/>
            <person name="Nolan M."/>
            <person name="Ohm R.A."/>
            <person name="Patyshakuliyeva A."/>
            <person name="Rokas A."/>
            <person name="Ruiz-Duenas F.J."/>
            <person name="Sabat G."/>
            <person name="Salamov A."/>
            <person name="Samejima M."/>
            <person name="Schmutz J."/>
            <person name="Slot J.C."/>
            <person name="St John F."/>
            <person name="Stenlid J."/>
            <person name="Sun H."/>
            <person name="Sun S."/>
            <person name="Syed K."/>
            <person name="Tsang A."/>
            <person name="Wiebenga A."/>
            <person name="Young D."/>
            <person name="Pisabarro A."/>
            <person name="Eastwood D.C."/>
            <person name="Martin F."/>
            <person name="Cullen D."/>
            <person name="Grigoriev I.V."/>
            <person name="Hibbett D.S."/>
        </authorList>
    </citation>
    <scope>NUCLEOTIDE SEQUENCE [LARGE SCALE GENOMIC DNA]</scope>
    <source>
        <strain evidence="2 3">DJM-731 SS1</strain>
    </source>
</reference>
<evidence type="ECO:0000313" key="2">
    <source>
        <dbReference type="EMBL" id="EJT96528.1"/>
    </source>
</evidence>
<dbReference type="AlphaFoldDB" id="M5FNS2"/>
<gene>
    <name evidence="2" type="ORF">DACRYDRAFT_112678</name>
</gene>
<dbReference type="Proteomes" id="UP000030653">
    <property type="component" value="Unassembled WGS sequence"/>
</dbReference>
<keyword evidence="3" id="KW-1185">Reference proteome</keyword>
<proteinExistence type="predicted"/>
<dbReference type="OrthoDB" id="10462092at2759"/>
<evidence type="ECO:0000256" key="1">
    <source>
        <dbReference type="SAM" id="MobiDB-lite"/>
    </source>
</evidence>
<dbReference type="EMBL" id="JH795888">
    <property type="protein sequence ID" value="EJT96528.1"/>
    <property type="molecule type" value="Genomic_DNA"/>
</dbReference>
<dbReference type="HOGENOM" id="CLU_1602672_0_0_1"/>
<evidence type="ECO:0000313" key="3">
    <source>
        <dbReference type="Proteomes" id="UP000030653"/>
    </source>
</evidence>
<feature type="region of interest" description="Disordered" evidence="1">
    <location>
        <begin position="147"/>
        <end position="166"/>
    </location>
</feature>
<accession>M5FNS2</accession>
<organism evidence="2 3">
    <name type="scientific">Dacryopinax primogenitus (strain DJM 731)</name>
    <name type="common">Brown rot fungus</name>
    <dbReference type="NCBI Taxonomy" id="1858805"/>
    <lineage>
        <taxon>Eukaryota</taxon>
        <taxon>Fungi</taxon>
        <taxon>Dikarya</taxon>
        <taxon>Basidiomycota</taxon>
        <taxon>Agaricomycotina</taxon>
        <taxon>Dacrymycetes</taxon>
        <taxon>Dacrymycetales</taxon>
        <taxon>Dacrymycetaceae</taxon>
        <taxon>Dacryopinax</taxon>
    </lineage>
</organism>
<protein>
    <submittedName>
        <fullName evidence="2">Uncharacterized protein</fullName>
    </submittedName>
</protein>
<dbReference type="GeneID" id="63684529"/>